<name>A0A0G2GW54_PHACM</name>
<evidence type="ECO:0000256" key="1">
    <source>
        <dbReference type="ARBA" id="ARBA00005736"/>
    </source>
</evidence>
<accession>A0A0G2GW54</accession>
<keyword evidence="2" id="KW-0819">tRNA processing</keyword>
<keyword evidence="4" id="KW-0255">Endonuclease</keyword>
<keyword evidence="4" id="KW-0378">Hydrolase</keyword>
<feature type="domain" description="tRNA-splicing endonuclease subunit Sen54 N-terminal" evidence="3">
    <location>
        <begin position="1"/>
        <end position="30"/>
    </location>
</feature>
<evidence type="ECO:0000256" key="2">
    <source>
        <dbReference type="ARBA" id="ARBA00022694"/>
    </source>
</evidence>
<keyword evidence="4" id="KW-0540">Nuclease</keyword>
<evidence type="ECO:0000259" key="3">
    <source>
        <dbReference type="Pfam" id="PF12928"/>
    </source>
</evidence>
<dbReference type="Proteomes" id="UP000053317">
    <property type="component" value="Unassembled WGS sequence"/>
</dbReference>
<keyword evidence="5" id="KW-1185">Reference proteome</keyword>
<evidence type="ECO:0000313" key="4">
    <source>
        <dbReference type="EMBL" id="KKY27458.1"/>
    </source>
</evidence>
<comment type="similarity">
    <text evidence="1">Belongs to the SEN54 family.</text>
</comment>
<dbReference type="PANTHER" id="PTHR21027">
    <property type="entry name" value="TRNA-SPLICING ENDONUCLEASE SUBUNIT SEN54"/>
    <property type="match status" value="1"/>
</dbReference>
<dbReference type="PANTHER" id="PTHR21027:SF1">
    <property type="entry name" value="TRNA-SPLICING ENDONUCLEASE SUBUNIT SEN54"/>
    <property type="match status" value="1"/>
</dbReference>
<dbReference type="InterPro" id="IPR024337">
    <property type="entry name" value="tRNA_splic_suSen54"/>
</dbReference>
<dbReference type="GO" id="GO:0000379">
    <property type="term" value="P:tRNA-type intron splice site recognition and cleavage"/>
    <property type="evidence" value="ECO:0007669"/>
    <property type="project" value="TreeGrafter"/>
</dbReference>
<sequence length="287" mass="32261">MGVADKQNRVWLLPEEALWLLERGSLDIRWPEERFGGEQIPMSLEAAYATLLGKAGLTLERYNVYAGLKRTGYTVKRSETWYDHQIPPKVHQALRTRREVSVPSLWGVFRQALASIFAPRGTGFPATGPLLAPGIYRNYGDIYRSLSLIKYHKPEDSFSETVVDPSPPFRITYNVWKPATPFKKSAPPEPDFRIAVLNARATSLPTLDQIGTLLDSLPEDPPVPDKKMEVKLRYGYRNVILAIVDTGVVSYVRFSDAAFGQEKLYLRKARKGAKGGHRKGQSRSGSK</sequence>
<dbReference type="Pfam" id="PF12928">
    <property type="entry name" value="tRNA_int_end_N2"/>
    <property type="match status" value="1"/>
</dbReference>
<evidence type="ECO:0000313" key="5">
    <source>
        <dbReference type="Proteomes" id="UP000053317"/>
    </source>
</evidence>
<dbReference type="EMBL" id="LCWF01000024">
    <property type="protein sequence ID" value="KKY27458.1"/>
    <property type="molecule type" value="Genomic_DNA"/>
</dbReference>
<dbReference type="GO" id="GO:0004519">
    <property type="term" value="F:endonuclease activity"/>
    <property type="evidence" value="ECO:0007669"/>
    <property type="project" value="UniProtKB-KW"/>
</dbReference>
<proteinExistence type="inferred from homology"/>
<reference evidence="4 5" key="1">
    <citation type="submission" date="2015-05" db="EMBL/GenBank/DDBJ databases">
        <title>Distinctive expansion of gene families associated with plant cell wall degradation and secondary metabolism in the genomes of grapevine trunk pathogens.</title>
        <authorList>
            <person name="Lawrence D.P."/>
            <person name="Travadon R."/>
            <person name="Rolshausen P.E."/>
            <person name="Baumgartner K."/>
        </authorList>
    </citation>
    <scope>NUCLEOTIDE SEQUENCE [LARGE SCALE GENOMIC DNA]</scope>
    <source>
        <strain evidence="4">UCRPC4</strain>
    </source>
</reference>
<comment type="caution">
    <text evidence="4">The sequence shown here is derived from an EMBL/GenBank/DDBJ whole genome shotgun (WGS) entry which is preliminary data.</text>
</comment>
<dbReference type="OrthoDB" id="408683at2759"/>
<gene>
    <name evidence="4" type="ORF">UCRPC4_g01053</name>
</gene>
<dbReference type="AlphaFoldDB" id="A0A0G2GW54"/>
<dbReference type="GO" id="GO:0000214">
    <property type="term" value="C:tRNA-intron endonuclease complex"/>
    <property type="evidence" value="ECO:0007669"/>
    <property type="project" value="TreeGrafter"/>
</dbReference>
<dbReference type="InterPro" id="IPR024336">
    <property type="entry name" value="tRNA_splic_suSen54_N"/>
</dbReference>
<organism evidence="4 5">
    <name type="scientific">Phaeomoniella chlamydospora</name>
    <name type="common">Phaeoacremonium chlamydosporum</name>
    <dbReference type="NCBI Taxonomy" id="158046"/>
    <lineage>
        <taxon>Eukaryota</taxon>
        <taxon>Fungi</taxon>
        <taxon>Dikarya</taxon>
        <taxon>Ascomycota</taxon>
        <taxon>Pezizomycotina</taxon>
        <taxon>Eurotiomycetes</taxon>
        <taxon>Chaetothyriomycetidae</taxon>
        <taxon>Phaeomoniellales</taxon>
        <taxon>Phaeomoniellaceae</taxon>
        <taxon>Phaeomoniella</taxon>
    </lineage>
</organism>
<protein>
    <submittedName>
        <fullName evidence="4">Putative trna splicing endonuclease subunit</fullName>
    </submittedName>
</protein>
<reference evidence="4 5" key="2">
    <citation type="submission" date="2015-05" db="EMBL/GenBank/DDBJ databases">
        <authorList>
            <person name="Morales-Cruz A."/>
            <person name="Amrine K.C."/>
            <person name="Cantu D."/>
        </authorList>
    </citation>
    <scope>NUCLEOTIDE SEQUENCE [LARGE SCALE GENOMIC DNA]</scope>
    <source>
        <strain evidence="4">UCRPC4</strain>
    </source>
</reference>